<keyword evidence="1" id="KW-0812">Transmembrane</keyword>
<evidence type="ECO:0000313" key="3">
    <source>
        <dbReference type="Proteomes" id="UP000198607"/>
    </source>
</evidence>
<evidence type="ECO:0000313" key="2">
    <source>
        <dbReference type="EMBL" id="SDG64416.1"/>
    </source>
</evidence>
<dbReference type="RefSeq" id="WP_091932439.1">
    <property type="nucleotide sequence ID" value="NZ_FNCY01000001.1"/>
</dbReference>
<name>A0A1G7VX78_9RHOO</name>
<gene>
    <name evidence="2" type="ORF">SAMN05660652_00341</name>
</gene>
<evidence type="ECO:0000256" key="1">
    <source>
        <dbReference type="SAM" id="Phobius"/>
    </source>
</evidence>
<keyword evidence="1" id="KW-0472">Membrane</keyword>
<dbReference type="OrthoDB" id="8906836at2"/>
<feature type="transmembrane region" description="Helical" evidence="1">
    <location>
        <begin position="47"/>
        <end position="74"/>
    </location>
</feature>
<reference evidence="2 3" key="1">
    <citation type="submission" date="2016-10" db="EMBL/GenBank/DDBJ databases">
        <authorList>
            <person name="de Groot N.N."/>
        </authorList>
    </citation>
    <scope>NUCLEOTIDE SEQUENCE [LARGE SCALE GENOMIC DNA]</scope>
    <source>
        <strain evidence="2 3">DSM 5885</strain>
    </source>
</reference>
<dbReference type="STRING" id="83767.SAMN05660652_00341"/>
<dbReference type="Pfam" id="PF07332">
    <property type="entry name" value="Phage_holin_3_6"/>
    <property type="match status" value="1"/>
</dbReference>
<dbReference type="InterPro" id="IPR009937">
    <property type="entry name" value="Phage_holin_3_6"/>
</dbReference>
<organism evidence="2 3">
    <name type="scientific">Propionivibrio dicarboxylicus</name>
    <dbReference type="NCBI Taxonomy" id="83767"/>
    <lineage>
        <taxon>Bacteria</taxon>
        <taxon>Pseudomonadati</taxon>
        <taxon>Pseudomonadota</taxon>
        <taxon>Betaproteobacteria</taxon>
        <taxon>Rhodocyclales</taxon>
        <taxon>Rhodocyclaceae</taxon>
        <taxon>Propionivibrio</taxon>
    </lineage>
</organism>
<protein>
    <submittedName>
        <fullName evidence="2">Uncharacterized membrane protein YqjE</fullName>
    </submittedName>
</protein>
<feature type="transmembrane region" description="Helical" evidence="1">
    <location>
        <begin position="80"/>
        <end position="99"/>
    </location>
</feature>
<dbReference type="EMBL" id="FNCY01000001">
    <property type="protein sequence ID" value="SDG64416.1"/>
    <property type="molecule type" value="Genomic_DNA"/>
</dbReference>
<dbReference type="AlphaFoldDB" id="A0A1G7VX78"/>
<keyword evidence="1" id="KW-1133">Transmembrane helix</keyword>
<keyword evidence="3" id="KW-1185">Reference proteome</keyword>
<sequence>MEERSGGRGGLFAALKNSAATLLASGKTRLELFANEIEEEKLRAVRILVMVLGAAFCLGFGALVLILFLTALFWESRVMVLGVSTGILLVAGYLFVGGLQRALQRPERMFAASLAELEEDLRQLKAGLDHDAASK</sequence>
<proteinExistence type="predicted"/>
<accession>A0A1G7VX78</accession>
<dbReference type="Proteomes" id="UP000198607">
    <property type="component" value="Unassembled WGS sequence"/>
</dbReference>